<proteinExistence type="predicted"/>
<evidence type="ECO:0000313" key="4">
    <source>
        <dbReference type="Proteomes" id="UP000031563"/>
    </source>
</evidence>
<feature type="domain" description="D-alanyl-D-alanine carboxypeptidase-like core" evidence="2">
    <location>
        <begin position="119"/>
        <end position="248"/>
    </location>
</feature>
<gene>
    <name evidence="3" type="ORF">QY95_02837</name>
</gene>
<dbReference type="PANTHER" id="PTHR34385:SF1">
    <property type="entry name" value="PEPTIDOGLYCAN L-ALANYL-D-GLUTAMATE ENDOPEPTIDASE CWLK"/>
    <property type="match status" value="1"/>
</dbReference>
<dbReference type="GO" id="GO:0004180">
    <property type="term" value="F:carboxypeptidase activity"/>
    <property type="evidence" value="ECO:0007669"/>
    <property type="project" value="UniProtKB-KW"/>
</dbReference>
<dbReference type="EMBL" id="JWIR02000051">
    <property type="protein sequence ID" value="KKB37727.1"/>
    <property type="molecule type" value="Genomic_DNA"/>
</dbReference>
<evidence type="ECO:0000256" key="1">
    <source>
        <dbReference type="SAM" id="MobiDB-lite"/>
    </source>
</evidence>
<feature type="region of interest" description="Disordered" evidence="1">
    <location>
        <begin position="19"/>
        <end position="59"/>
    </location>
</feature>
<keyword evidence="3" id="KW-0378">Hydrolase</keyword>
<dbReference type="STRING" id="1221996.QY95_02837"/>
<feature type="compositionally biased region" description="Basic and acidic residues" evidence="1">
    <location>
        <begin position="27"/>
        <end position="40"/>
    </location>
</feature>
<sequence>MKKASWLLTGALLLSGCQQVSETADSGSEKPAEEQAEKIEPVATEQETAGQPKTPPGPQLEAAYFNQIKQIDGKAVIANPENPLVLVNKEFALPAEYKPQDLVRPNVEFSFGDQDIDKSYIRKEAAAGLEKMFAAAKEAGIQLYAVSGYRSYERQQEIMNNQIASVGSFEKAAETVAPPGQSEHQSGLAMDISAESVKFDLVQSFEHTKEGQWLANNAHKYGFILRYPKDKENITKYAYEPWHFRYVGVKAATEIFENQWTLEEYFKEVEKI</sequence>
<dbReference type="InterPro" id="IPR052179">
    <property type="entry name" value="DD-CPase-like"/>
</dbReference>
<dbReference type="Proteomes" id="UP000031563">
    <property type="component" value="Unassembled WGS sequence"/>
</dbReference>
<organism evidence="3 4">
    <name type="scientific">Bacillus thermotolerans</name>
    <name type="common">Quasibacillus thermotolerans</name>
    <dbReference type="NCBI Taxonomy" id="1221996"/>
    <lineage>
        <taxon>Bacteria</taxon>
        <taxon>Bacillati</taxon>
        <taxon>Bacillota</taxon>
        <taxon>Bacilli</taxon>
        <taxon>Bacillales</taxon>
        <taxon>Bacillaceae</taxon>
        <taxon>Bacillus</taxon>
    </lineage>
</organism>
<protein>
    <submittedName>
        <fullName evidence="3">D-alanyl-D-alanine carboxypeptidase</fullName>
    </submittedName>
</protein>
<dbReference type="AlphaFoldDB" id="A0A0F5HY00"/>
<keyword evidence="3" id="KW-0645">Protease</keyword>
<name>A0A0F5HY00_BACTR</name>
<evidence type="ECO:0000259" key="2">
    <source>
        <dbReference type="Pfam" id="PF02557"/>
    </source>
</evidence>
<dbReference type="InterPro" id="IPR009045">
    <property type="entry name" value="Zn_M74/Hedgehog-like"/>
</dbReference>
<evidence type="ECO:0000313" key="3">
    <source>
        <dbReference type="EMBL" id="KKB37727.1"/>
    </source>
</evidence>
<dbReference type="Gene3D" id="3.30.1380.10">
    <property type="match status" value="1"/>
</dbReference>
<accession>A0A0F5HY00</accession>
<dbReference type="PANTHER" id="PTHR34385">
    <property type="entry name" value="D-ALANYL-D-ALANINE CARBOXYPEPTIDASE"/>
    <property type="match status" value="1"/>
</dbReference>
<dbReference type="SUPFAM" id="SSF55166">
    <property type="entry name" value="Hedgehog/DD-peptidase"/>
    <property type="match status" value="1"/>
</dbReference>
<keyword evidence="4" id="KW-1185">Reference proteome</keyword>
<dbReference type="InterPro" id="IPR003709">
    <property type="entry name" value="VanY-like_core_dom"/>
</dbReference>
<dbReference type="PROSITE" id="PS51257">
    <property type="entry name" value="PROKAR_LIPOPROTEIN"/>
    <property type="match status" value="1"/>
</dbReference>
<dbReference type="InterPro" id="IPR058193">
    <property type="entry name" value="VanY/YodJ_core_dom"/>
</dbReference>
<dbReference type="OrthoDB" id="9792074at2"/>
<reference evidence="3" key="1">
    <citation type="submission" date="2015-02" db="EMBL/GenBank/DDBJ databases">
        <title>Genome Assembly of Bacillaceae bacterium MTCC 8252.</title>
        <authorList>
            <person name="Verma A."/>
            <person name="Khatri I."/>
            <person name="Mual P."/>
            <person name="Subramanian S."/>
            <person name="Krishnamurthi S."/>
        </authorList>
    </citation>
    <scope>NUCLEOTIDE SEQUENCE [LARGE SCALE GENOMIC DNA]</scope>
    <source>
        <strain evidence="3">MTCC 8252</strain>
    </source>
</reference>
<dbReference type="GO" id="GO:0006508">
    <property type="term" value="P:proteolysis"/>
    <property type="evidence" value="ECO:0007669"/>
    <property type="project" value="InterPro"/>
</dbReference>
<comment type="caution">
    <text evidence="3">The sequence shown here is derived from an EMBL/GenBank/DDBJ whole genome shotgun (WGS) entry which is preliminary data.</text>
</comment>
<keyword evidence="3" id="KW-0121">Carboxypeptidase</keyword>
<dbReference type="CDD" id="cd14852">
    <property type="entry name" value="LD-carboxypeptidase"/>
    <property type="match status" value="1"/>
</dbReference>
<dbReference type="Pfam" id="PF02557">
    <property type="entry name" value="VanY"/>
    <property type="match status" value="1"/>
</dbReference>
<dbReference type="RefSeq" id="WP_040037910.1">
    <property type="nucleotide sequence ID" value="NZ_JWIQ02000103.1"/>
</dbReference>